<accession>A0A6J7F3T1</accession>
<reference evidence="1" key="1">
    <citation type="submission" date="2020-05" db="EMBL/GenBank/DDBJ databases">
        <authorList>
            <person name="Chiriac C."/>
            <person name="Salcher M."/>
            <person name="Ghai R."/>
            <person name="Kavagutti S V."/>
        </authorList>
    </citation>
    <scope>NUCLEOTIDE SEQUENCE</scope>
</reference>
<proteinExistence type="predicted"/>
<dbReference type="AlphaFoldDB" id="A0A6J7F3T1"/>
<evidence type="ECO:0000313" key="1">
    <source>
        <dbReference type="EMBL" id="CAB4886183.1"/>
    </source>
</evidence>
<sequence>MTWLKALAAALIDRLGAQPACTAAALDFGTRG</sequence>
<name>A0A6J7F3T1_9ZZZZ</name>
<dbReference type="EMBL" id="CAFBLX010000070">
    <property type="protein sequence ID" value="CAB4886183.1"/>
    <property type="molecule type" value="Genomic_DNA"/>
</dbReference>
<organism evidence="1">
    <name type="scientific">freshwater metagenome</name>
    <dbReference type="NCBI Taxonomy" id="449393"/>
    <lineage>
        <taxon>unclassified sequences</taxon>
        <taxon>metagenomes</taxon>
        <taxon>ecological metagenomes</taxon>
    </lineage>
</organism>
<gene>
    <name evidence="1" type="ORF">UFOPK3472_01323</name>
</gene>
<protein>
    <submittedName>
        <fullName evidence="1">Unannotated protein</fullName>
    </submittedName>
</protein>